<dbReference type="PANTHER" id="PTHR28650">
    <property type="entry name" value="PHOSPHATIDYLINOSITOL-GLYCAN BIOSYNTHESIS CLASS X PROTEIN"/>
    <property type="match status" value="1"/>
</dbReference>
<dbReference type="InterPro" id="IPR040039">
    <property type="entry name" value="PIGX"/>
</dbReference>
<comment type="pathway">
    <text evidence="2 10">Glycolipid biosynthesis; glycosylphosphatidylinositol-anchor biosynthesis.</text>
</comment>
<dbReference type="STRING" id="31033.ENSTRUP00000053215"/>
<dbReference type="KEGG" id="tru:101077583"/>
<keyword evidence="5 10" id="KW-0812">Transmembrane</keyword>
<reference evidence="11" key="3">
    <citation type="submission" date="2025-09" db="UniProtKB">
        <authorList>
            <consortium name="Ensembl"/>
        </authorList>
    </citation>
    <scope>IDENTIFICATION</scope>
</reference>
<evidence type="ECO:0000313" key="12">
    <source>
        <dbReference type="Proteomes" id="UP000005226"/>
    </source>
</evidence>
<dbReference type="Proteomes" id="UP000005226">
    <property type="component" value="Chromosome 20"/>
</dbReference>
<keyword evidence="6 10" id="KW-0256">Endoplasmic reticulum</keyword>
<name>A0A3B5KB36_TAKRU</name>
<dbReference type="SMART" id="SM00780">
    <property type="entry name" value="PIG-X"/>
    <property type="match status" value="1"/>
</dbReference>
<keyword evidence="4 10" id="KW-0337">GPI-anchor biosynthesis</keyword>
<gene>
    <name evidence="11" type="primary">pigx</name>
</gene>
<dbReference type="GO" id="GO:0005789">
    <property type="term" value="C:endoplasmic reticulum membrane"/>
    <property type="evidence" value="ECO:0007669"/>
    <property type="project" value="UniProtKB-SubCell"/>
</dbReference>
<evidence type="ECO:0000256" key="5">
    <source>
        <dbReference type="ARBA" id="ARBA00022692"/>
    </source>
</evidence>
<evidence type="ECO:0000256" key="10">
    <source>
        <dbReference type="RuleBase" id="RU366056"/>
    </source>
</evidence>
<evidence type="ECO:0000313" key="11">
    <source>
        <dbReference type="Ensembl" id="ENSTRUP00000053215.2"/>
    </source>
</evidence>
<dbReference type="InterPro" id="IPR013233">
    <property type="entry name" value="PIG-X/PBN1"/>
</dbReference>
<reference evidence="11" key="2">
    <citation type="submission" date="2025-08" db="UniProtKB">
        <authorList>
            <consortium name="Ensembl"/>
        </authorList>
    </citation>
    <scope>IDENTIFICATION</scope>
</reference>
<proteinExistence type="inferred from homology"/>
<organism evidence="11 12">
    <name type="scientific">Takifugu rubripes</name>
    <name type="common">Japanese pufferfish</name>
    <name type="synonym">Fugu rubripes</name>
    <dbReference type="NCBI Taxonomy" id="31033"/>
    <lineage>
        <taxon>Eukaryota</taxon>
        <taxon>Metazoa</taxon>
        <taxon>Chordata</taxon>
        <taxon>Craniata</taxon>
        <taxon>Vertebrata</taxon>
        <taxon>Euteleostomi</taxon>
        <taxon>Actinopterygii</taxon>
        <taxon>Neopterygii</taxon>
        <taxon>Teleostei</taxon>
        <taxon>Neoteleostei</taxon>
        <taxon>Acanthomorphata</taxon>
        <taxon>Eupercaria</taxon>
        <taxon>Tetraodontiformes</taxon>
        <taxon>Tetradontoidea</taxon>
        <taxon>Tetraodontidae</taxon>
        <taxon>Takifugu</taxon>
    </lineage>
</organism>
<dbReference type="RefSeq" id="XP_003973998.1">
    <property type="nucleotide sequence ID" value="XM_003973949.3"/>
</dbReference>
<feature type="signal peptide" evidence="10">
    <location>
        <begin position="1"/>
        <end position="17"/>
    </location>
</feature>
<dbReference type="FunCoup" id="A0A3B5KB36">
    <property type="interactions" value="338"/>
</dbReference>
<keyword evidence="9" id="KW-0325">Glycoprotein</keyword>
<keyword evidence="10" id="KW-0732">Signal</keyword>
<evidence type="ECO:0000256" key="7">
    <source>
        <dbReference type="ARBA" id="ARBA00022989"/>
    </source>
</evidence>
<accession>A0A3B5KB36</accession>
<evidence type="ECO:0000256" key="4">
    <source>
        <dbReference type="ARBA" id="ARBA00022502"/>
    </source>
</evidence>
<keyword evidence="7 10" id="KW-1133">Transmembrane helix</keyword>
<dbReference type="OMA" id="ALSKYMW"/>
<dbReference type="GO" id="GO:0006506">
    <property type="term" value="P:GPI anchor biosynthetic process"/>
    <property type="evidence" value="ECO:0007669"/>
    <property type="project" value="UniProtKB-UniPathway"/>
</dbReference>
<dbReference type="Pfam" id="PF08320">
    <property type="entry name" value="PIG-X"/>
    <property type="match status" value="1"/>
</dbReference>
<dbReference type="UniPathway" id="UPA00196"/>
<sequence>MYFLVFLLLFCLPSCQCLNEKEEQSEDQCDLLKRSLESSSVLVEITKEGFHRQVETTIELSLGLSTGIQVMLLYRWPRGVYLDPYQIASLRDQRKWQILIDSAIDLELPAHKTQGFVTYVYPIPEGPTPRINVTIPIHGRYHQPSFEGKTSTSVHIEPPDLLLRSAKCTQFSIFEPDDVINAPCTPDNSSTCSWVKGHSQQVQDPVCLHFPVGDGLLLMPVCAGTLLVTMICCVLLSKYMWKHRIS</sequence>
<dbReference type="GeneID" id="101077583"/>
<comment type="function">
    <text evidence="10">Stabilizing subunit of the glycosylphosphatidylinositol-mannosyltransferase I complex which catalyzes the transfer of the first mannose, via an alpha-1,4 bond from a dolichol-phosphate-mannose (Dol-P-Man) to the glucosaminyl acyl phosphatidylinositol (GlcN-(acyl)PI) intermediate to generate alpha-D-Man-(1-&gt;4)-alpha-D-GlcN-(1-&gt;6)-(1-radyl,2-acyl-sn-glycero-3-phospho)-2-acyl-inositol and participates in the sixth step of the glycosylphosphatidylinositol-anchor biosynthesis. Probably acts by stabilizing the mannosyltransferase PIGM.</text>
</comment>
<feature type="transmembrane region" description="Helical" evidence="10">
    <location>
        <begin position="216"/>
        <end position="236"/>
    </location>
</feature>
<evidence type="ECO:0000256" key="9">
    <source>
        <dbReference type="ARBA" id="ARBA00023180"/>
    </source>
</evidence>
<dbReference type="AlphaFoldDB" id="A0A3B5KB36"/>
<evidence type="ECO:0000256" key="2">
    <source>
        <dbReference type="ARBA" id="ARBA00004687"/>
    </source>
</evidence>
<feature type="chain" id="PRO_5025706088" description="Phosphatidylinositol-glycan biosynthesis class X protein" evidence="10">
    <location>
        <begin position="18"/>
        <end position="246"/>
    </location>
</feature>
<dbReference type="CTD" id="54965"/>
<dbReference type="GeneTree" id="ENSGT00390000017679"/>
<dbReference type="Ensembl" id="ENSTRUT00000052687.2">
    <property type="protein sequence ID" value="ENSTRUP00000053215.2"/>
    <property type="gene ID" value="ENSTRUG00000021935.2"/>
</dbReference>
<dbReference type="PANTHER" id="PTHR28650:SF1">
    <property type="entry name" value="PHOSPHATIDYLINOSITOL-GLYCAN BIOSYNTHESIS CLASS X PROTEIN"/>
    <property type="match status" value="1"/>
</dbReference>
<dbReference type="OrthoDB" id="5546453at2759"/>
<comment type="subcellular location">
    <subcellularLocation>
        <location evidence="1 10">Endoplasmic reticulum membrane</location>
        <topology evidence="1 10">Single-pass membrane protein</topology>
    </subcellularLocation>
</comment>
<keyword evidence="12" id="KW-1185">Reference proteome</keyword>
<evidence type="ECO:0000256" key="1">
    <source>
        <dbReference type="ARBA" id="ARBA00004389"/>
    </source>
</evidence>
<evidence type="ECO:0000256" key="6">
    <source>
        <dbReference type="ARBA" id="ARBA00022824"/>
    </source>
</evidence>
<dbReference type="InParanoid" id="A0A3B5KB36"/>
<evidence type="ECO:0000256" key="3">
    <source>
        <dbReference type="ARBA" id="ARBA00010345"/>
    </source>
</evidence>
<keyword evidence="8 10" id="KW-0472">Membrane</keyword>
<evidence type="ECO:0000256" key="8">
    <source>
        <dbReference type="ARBA" id="ARBA00023136"/>
    </source>
</evidence>
<protein>
    <recommendedName>
        <fullName evidence="10">Phosphatidylinositol-glycan biosynthesis class X protein</fullName>
    </recommendedName>
</protein>
<comment type="similarity">
    <text evidence="3 10">Belongs to the PIGX family.</text>
</comment>
<reference evidence="11 12" key="1">
    <citation type="journal article" date="2011" name="Genome Biol. Evol.">
        <title>Integration of the genetic map and genome assembly of fugu facilitates insights into distinct features of genome evolution in teleosts and mammals.</title>
        <authorList>
            <person name="Kai W."/>
            <person name="Kikuchi K."/>
            <person name="Tohari S."/>
            <person name="Chew A.K."/>
            <person name="Tay A."/>
            <person name="Fujiwara A."/>
            <person name="Hosoya S."/>
            <person name="Suetake H."/>
            <person name="Naruse K."/>
            <person name="Brenner S."/>
            <person name="Suzuki Y."/>
            <person name="Venkatesh B."/>
        </authorList>
    </citation>
    <scope>NUCLEOTIDE SEQUENCE [LARGE SCALE GENOMIC DNA]</scope>
</reference>